<reference evidence="1 2" key="1">
    <citation type="submission" date="2019-04" db="EMBL/GenBank/DDBJ databases">
        <authorList>
            <person name="Poehlein A."/>
            <person name="Bengelsdorf F.R."/>
            <person name="Duerre P."/>
            <person name="Daniel R."/>
        </authorList>
    </citation>
    <scope>NUCLEOTIDE SEQUENCE [LARGE SCALE GENOMIC DNA]</scope>
    <source>
        <strain evidence="1 2">BS-1</strain>
    </source>
</reference>
<evidence type="ECO:0000313" key="2">
    <source>
        <dbReference type="Proteomes" id="UP000297714"/>
    </source>
</evidence>
<protein>
    <recommendedName>
        <fullName evidence="3">Coat F domain protein</fullName>
    </recommendedName>
</protein>
<dbReference type="AlphaFoldDB" id="A0A4Z0Y929"/>
<sequence>MALTEKELSAIEDQLSNEKLLITKFKAYSQMCSDSDIKQKCNSIASRHQEHYDRLLNFLS</sequence>
<evidence type="ECO:0008006" key="3">
    <source>
        <dbReference type="Google" id="ProtNLM"/>
    </source>
</evidence>
<proteinExistence type="predicted"/>
<dbReference type="EMBL" id="SRMQ01000005">
    <property type="protein sequence ID" value="TGJ76458.1"/>
    <property type="molecule type" value="Genomic_DNA"/>
</dbReference>
<accession>A0A4Z0Y929</accession>
<evidence type="ECO:0000313" key="1">
    <source>
        <dbReference type="EMBL" id="TGJ76458.1"/>
    </source>
</evidence>
<comment type="caution">
    <text evidence="1">The sequence shown here is derived from an EMBL/GenBank/DDBJ whole genome shotgun (WGS) entry which is preliminary data.</text>
</comment>
<dbReference type="OrthoDB" id="1707820at2"/>
<organism evidence="1 2">
    <name type="scientific">Caproiciproducens galactitolivorans</name>
    <dbReference type="NCBI Taxonomy" id="642589"/>
    <lineage>
        <taxon>Bacteria</taxon>
        <taxon>Bacillati</taxon>
        <taxon>Bacillota</taxon>
        <taxon>Clostridia</taxon>
        <taxon>Eubacteriales</taxon>
        <taxon>Acutalibacteraceae</taxon>
        <taxon>Caproiciproducens</taxon>
    </lineage>
</organism>
<dbReference type="RefSeq" id="WP_135659132.1">
    <property type="nucleotide sequence ID" value="NZ_JAJUFJ010000001.1"/>
</dbReference>
<dbReference type="Proteomes" id="UP000297714">
    <property type="component" value="Unassembled WGS sequence"/>
</dbReference>
<name>A0A4Z0Y929_9FIRM</name>
<keyword evidence="2" id="KW-1185">Reference proteome</keyword>
<gene>
    <name evidence="1" type="ORF">CAGA_13690</name>
</gene>